<accession>A0ABU3A7I5</accession>
<evidence type="ECO:0000259" key="1">
    <source>
        <dbReference type="Pfam" id="PF22322"/>
    </source>
</evidence>
<evidence type="ECO:0000313" key="3">
    <source>
        <dbReference type="Proteomes" id="UP001255246"/>
    </source>
</evidence>
<proteinExistence type="predicted"/>
<evidence type="ECO:0000313" key="2">
    <source>
        <dbReference type="EMBL" id="MDT0606129.1"/>
    </source>
</evidence>
<organism evidence="2 3">
    <name type="scientific">Croceitalea rosinachiae</name>
    <dbReference type="NCBI Taxonomy" id="3075596"/>
    <lineage>
        <taxon>Bacteria</taxon>
        <taxon>Pseudomonadati</taxon>
        <taxon>Bacteroidota</taxon>
        <taxon>Flavobacteriia</taxon>
        <taxon>Flavobacteriales</taxon>
        <taxon>Flavobacteriaceae</taxon>
        <taxon>Croceitalea</taxon>
    </lineage>
</organism>
<keyword evidence="3" id="KW-1185">Reference proteome</keyword>
<sequence length="164" mass="19348">MNVIAIIKRIDLASFWMLLRLCIKHPLFLWPTFKATKVCLQVSTQHFGTAHYQNTPANAFRHAYWNYLIARKCTKWSESNKKIMNWTSAITDWHENAFKNRPLARLMDLHNNKIGRTVFLNNSKQSTEKVLLIFLEMTKDSIKISKEEELPKNINNLVHITDYQ</sequence>
<name>A0ABU3A7I5_9FLAO</name>
<protein>
    <recommendedName>
        <fullName evidence="1">DUF6973 domain-containing protein</fullName>
    </recommendedName>
</protein>
<comment type="caution">
    <text evidence="2">The sequence shown here is derived from an EMBL/GenBank/DDBJ whole genome shotgun (WGS) entry which is preliminary data.</text>
</comment>
<dbReference type="Proteomes" id="UP001255246">
    <property type="component" value="Unassembled WGS sequence"/>
</dbReference>
<gene>
    <name evidence="2" type="ORF">RM706_03765</name>
</gene>
<feature type="domain" description="DUF6973" evidence="1">
    <location>
        <begin position="20"/>
        <end position="140"/>
    </location>
</feature>
<dbReference type="RefSeq" id="WP_311349689.1">
    <property type="nucleotide sequence ID" value="NZ_JAVRHR010000001.1"/>
</dbReference>
<dbReference type="EMBL" id="JAVRHR010000001">
    <property type="protein sequence ID" value="MDT0606129.1"/>
    <property type="molecule type" value="Genomic_DNA"/>
</dbReference>
<dbReference type="InterPro" id="IPR054246">
    <property type="entry name" value="DUF6973"/>
</dbReference>
<reference evidence="2 3" key="1">
    <citation type="submission" date="2023-09" db="EMBL/GenBank/DDBJ databases">
        <authorList>
            <person name="Rey-Velasco X."/>
        </authorList>
    </citation>
    <scope>NUCLEOTIDE SEQUENCE [LARGE SCALE GENOMIC DNA]</scope>
    <source>
        <strain evidence="2 3">F388</strain>
    </source>
</reference>
<dbReference type="Pfam" id="PF22322">
    <property type="entry name" value="DUF6973"/>
    <property type="match status" value="1"/>
</dbReference>